<evidence type="ECO:0000256" key="1">
    <source>
        <dbReference type="ARBA" id="ARBA00004508"/>
    </source>
</evidence>
<feature type="signal peptide" evidence="7">
    <location>
        <begin position="1"/>
        <end position="19"/>
    </location>
</feature>
<geneLocation type="chloroplast" evidence="8"/>
<reference evidence="8" key="1">
    <citation type="journal article" date="2016" name="Curr. Genet.">
        <title>Sequencing and analysis of the complete organellar genomes of Parmales, a closely related group to Bacillariophyta (diatoms).</title>
        <authorList>
            <person name="Tajima N."/>
            <person name="Saitoh K."/>
            <person name="Sato S."/>
            <person name="Maruyama F."/>
            <person name="Ichinomiya M."/>
            <person name="Yoshikawa S."/>
            <person name="Kurokawa K."/>
            <person name="Ohta H."/>
            <person name="Tabata S."/>
            <person name="Kuwata A."/>
            <person name="Sato N."/>
        </authorList>
    </citation>
    <scope>NUCLEOTIDE SEQUENCE</scope>
</reference>
<feature type="transmembrane region" description="Helical" evidence="6">
    <location>
        <begin position="169"/>
        <end position="189"/>
    </location>
</feature>
<sequence>MSKLFIFLLLISLLRFILLILTKKSETFFSAVSSSGISFLATCGYLLPIHENLEYYDEALDEIPFIRWLLPPYIDYQPGDPRIKITTDPDLFSDLFKYASQYSSFFIFFAIYFIIIRYGKKYNIDYFIRYNVMHSILIMLLQVPLTYFYVELVQFLTLSEFLKSFTQNLASSLIIVNFFVIFYAMYYSITNRYVNLPIITDACELHVGKKE</sequence>
<comment type="similarity">
    <text evidence="2">Belongs to the Tic20 family.</text>
</comment>
<evidence type="ECO:0000256" key="5">
    <source>
        <dbReference type="ARBA" id="ARBA00023136"/>
    </source>
</evidence>
<keyword evidence="7" id="KW-0732">Signal</keyword>
<dbReference type="GO" id="GO:0031969">
    <property type="term" value="C:chloroplast membrane"/>
    <property type="evidence" value="ECO:0007669"/>
    <property type="project" value="UniProtKB-SubCell"/>
</dbReference>
<proteinExistence type="inferred from homology"/>
<dbReference type="InterPro" id="IPR005691">
    <property type="entry name" value="Tic20"/>
</dbReference>
<dbReference type="AlphaFoldDB" id="A0A0K2RWG8"/>
<keyword evidence="4 6" id="KW-1133">Transmembrane helix</keyword>
<evidence type="ECO:0000256" key="2">
    <source>
        <dbReference type="ARBA" id="ARBA00009596"/>
    </source>
</evidence>
<dbReference type="EMBL" id="AP014625">
    <property type="protein sequence ID" value="BAS19149.1"/>
    <property type="molecule type" value="Genomic_DNA"/>
</dbReference>
<name>A0A0K2RWG8_9STRA</name>
<keyword evidence="8" id="KW-0150">Chloroplast</keyword>
<keyword evidence="3 6" id="KW-0812">Transmembrane</keyword>
<dbReference type="RefSeq" id="YP_009163695.1">
    <property type="nucleotide sequence ID" value="NC_027746.1"/>
</dbReference>
<feature type="chain" id="PRO_5005483049" description="Tic20 family protein Ycf60" evidence="7">
    <location>
        <begin position="20"/>
        <end position="211"/>
    </location>
</feature>
<keyword evidence="8" id="KW-0934">Plastid</keyword>
<dbReference type="Pfam" id="PF16166">
    <property type="entry name" value="TIC20"/>
    <property type="match status" value="1"/>
</dbReference>
<accession>A0A0K2RWG8</accession>
<evidence type="ECO:0000256" key="6">
    <source>
        <dbReference type="SAM" id="Phobius"/>
    </source>
</evidence>
<feature type="transmembrane region" description="Helical" evidence="6">
    <location>
        <begin position="130"/>
        <end position="149"/>
    </location>
</feature>
<keyword evidence="5 6" id="KW-0472">Membrane</keyword>
<comment type="subcellular location">
    <subcellularLocation>
        <location evidence="1">Plastid</location>
        <location evidence="1">Chloroplast membrane</location>
        <topology evidence="1">Multi-pass membrane protein</topology>
    </subcellularLocation>
</comment>
<organism evidence="8">
    <name type="scientific">Triparma laevis</name>
    <dbReference type="NCBI Taxonomy" id="1534972"/>
    <lineage>
        <taxon>Eukaryota</taxon>
        <taxon>Sar</taxon>
        <taxon>Stramenopiles</taxon>
        <taxon>Ochrophyta</taxon>
        <taxon>Bolidophyceae</taxon>
        <taxon>Parmales</taxon>
        <taxon>Triparmaceae</taxon>
        <taxon>Triparma</taxon>
    </lineage>
</organism>
<evidence type="ECO:0000256" key="4">
    <source>
        <dbReference type="ARBA" id="ARBA00022989"/>
    </source>
</evidence>
<dbReference type="GeneID" id="25398302"/>
<gene>
    <name evidence="8" type="primary">ORF211</name>
</gene>
<evidence type="ECO:0008006" key="9">
    <source>
        <dbReference type="Google" id="ProtNLM"/>
    </source>
</evidence>
<evidence type="ECO:0000256" key="7">
    <source>
        <dbReference type="SAM" id="SignalP"/>
    </source>
</evidence>
<evidence type="ECO:0000313" key="8">
    <source>
        <dbReference type="EMBL" id="BAS19149.1"/>
    </source>
</evidence>
<feature type="transmembrane region" description="Helical" evidence="6">
    <location>
        <begin position="99"/>
        <end position="118"/>
    </location>
</feature>
<evidence type="ECO:0000256" key="3">
    <source>
        <dbReference type="ARBA" id="ARBA00022692"/>
    </source>
</evidence>
<protein>
    <recommendedName>
        <fullName evidence="9">Tic20 family protein Ycf60</fullName>
    </recommendedName>
</protein>